<gene>
    <name evidence="2" type="ORF">PSTT_09451</name>
</gene>
<feature type="region of interest" description="Disordered" evidence="1">
    <location>
        <begin position="97"/>
        <end position="130"/>
    </location>
</feature>
<proteinExistence type="predicted"/>
<evidence type="ECO:0000313" key="2">
    <source>
        <dbReference type="EMBL" id="POW05703.1"/>
    </source>
</evidence>
<dbReference type="VEuPathDB" id="FungiDB:PSTT_09451"/>
<reference evidence="2" key="1">
    <citation type="submission" date="2017-12" db="EMBL/GenBank/DDBJ databases">
        <title>Gene loss provides genomic basis for host adaptation in cereal stripe rust fungi.</title>
        <authorList>
            <person name="Xia C."/>
        </authorList>
    </citation>
    <scope>NUCLEOTIDE SEQUENCE [LARGE SCALE GENOMIC DNA]</scope>
    <source>
        <strain evidence="2">93-210</strain>
    </source>
</reference>
<accession>A0A2S4V835</accession>
<comment type="caution">
    <text evidence="2">The sequence shown here is derived from an EMBL/GenBank/DDBJ whole genome shotgun (WGS) entry which is preliminary data.</text>
</comment>
<keyword evidence="3" id="KW-1185">Reference proteome</keyword>
<evidence type="ECO:0000256" key="1">
    <source>
        <dbReference type="SAM" id="MobiDB-lite"/>
    </source>
</evidence>
<dbReference type="Proteomes" id="UP000239156">
    <property type="component" value="Unassembled WGS sequence"/>
</dbReference>
<name>A0A2S4V835_9BASI</name>
<organism evidence="2 3">
    <name type="scientific">Puccinia striiformis</name>
    <dbReference type="NCBI Taxonomy" id="27350"/>
    <lineage>
        <taxon>Eukaryota</taxon>
        <taxon>Fungi</taxon>
        <taxon>Dikarya</taxon>
        <taxon>Basidiomycota</taxon>
        <taxon>Pucciniomycotina</taxon>
        <taxon>Pucciniomycetes</taxon>
        <taxon>Pucciniales</taxon>
        <taxon>Pucciniaceae</taxon>
        <taxon>Puccinia</taxon>
    </lineage>
</organism>
<protein>
    <recommendedName>
        <fullName evidence="4">OTU domain-containing protein</fullName>
    </recommendedName>
</protein>
<evidence type="ECO:0008006" key="4">
    <source>
        <dbReference type="Google" id="ProtNLM"/>
    </source>
</evidence>
<sequence length="267" mass="30552">IAGSKRRHPTFVAEGDLGRHHPEAIAGTIRRQTNPPQLSLTQQSEDFVEWQLGDLKTTKKVNLDKEMDEIKTHLESFNTSTQREKLNKIYKIVDNKPHSLGKRKHSAEEPTQQNKKLKIQPTSTPFIPSRKSSASITILPTKEEFSSEPNWTSEWIKYLPGWIQPYVQEIINIGCDGHCGFQVASLFAKGSENSYLKICQELLDKINLNQNFYLKHNHFFTETECEETLKIIDTQEKGPVGQGIWLCHLQAKCWLMPSDAQSFSSPF</sequence>
<feature type="non-terminal residue" evidence="2">
    <location>
        <position position="1"/>
    </location>
</feature>
<dbReference type="EMBL" id="PKSL01000095">
    <property type="protein sequence ID" value="POW05703.1"/>
    <property type="molecule type" value="Genomic_DNA"/>
</dbReference>
<dbReference type="AlphaFoldDB" id="A0A2S4V835"/>
<evidence type="ECO:0000313" key="3">
    <source>
        <dbReference type="Proteomes" id="UP000239156"/>
    </source>
</evidence>
<feature type="compositionally biased region" description="Polar residues" evidence="1">
    <location>
        <begin position="109"/>
        <end position="130"/>
    </location>
</feature>
<dbReference type="VEuPathDB" id="FungiDB:PSHT_04222"/>